<proteinExistence type="predicted"/>
<dbReference type="Proteomes" id="UP000315995">
    <property type="component" value="Chromosome"/>
</dbReference>
<organism evidence="9 10">
    <name type="scientific">Persicimonas caeni</name>
    <dbReference type="NCBI Taxonomy" id="2292766"/>
    <lineage>
        <taxon>Bacteria</taxon>
        <taxon>Deltaproteobacteria</taxon>
        <taxon>Bradymonadales</taxon>
        <taxon>Bradymonadaceae</taxon>
        <taxon>Persicimonas</taxon>
    </lineage>
</organism>
<keyword evidence="2" id="KW-0813">Transport</keyword>
<dbReference type="PANTHER" id="PTHR42870">
    <property type="entry name" value="ACETYL-COA C-ACETYLTRANSFERASE"/>
    <property type="match status" value="1"/>
</dbReference>
<dbReference type="InterPro" id="IPR020616">
    <property type="entry name" value="Thiolase_N"/>
</dbReference>
<dbReference type="EMBL" id="CP041186">
    <property type="protein sequence ID" value="QDG53272.1"/>
    <property type="molecule type" value="Genomic_DNA"/>
</dbReference>
<keyword evidence="5" id="KW-0446">Lipid-binding</keyword>
<evidence type="ECO:0000313" key="10">
    <source>
        <dbReference type="Proteomes" id="UP000315995"/>
    </source>
</evidence>
<accession>A0A5B8Y9W7</accession>
<evidence type="ECO:0000256" key="1">
    <source>
        <dbReference type="ARBA" id="ARBA00012352"/>
    </source>
</evidence>
<dbReference type="GO" id="GO:0008289">
    <property type="term" value="F:lipid binding"/>
    <property type="evidence" value="ECO:0007669"/>
    <property type="project" value="UniProtKB-KW"/>
</dbReference>
<dbReference type="OrthoDB" id="9785768at2"/>
<dbReference type="GO" id="GO:0006869">
    <property type="term" value="P:lipid transport"/>
    <property type="evidence" value="ECO:0007669"/>
    <property type="project" value="UniProtKB-KW"/>
</dbReference>
<dbReference type="Pfam" id="PF00108">
    <property type="entry name" value="Thiolase_N"/>
    <property type="match status" value="1"/>
</dbReference>
<dbReference type="RefSeq" id="WP_141199733.1">
    <property type="nucleotide sequence ID" value="NZ_CP041186.1"/>
</dbReference>
<evidence type="ECO:0000256" key="2">
    <source>
        <dbReference type="ARBA" id="ARBA00022448"/>
    </source>
</evidence>
<dbReference type="InterPro" id="IPR020613">
    <property type="entry name" value="Thiolase_CS"/>
</dbReference>
<evidence type="ECO:0000256" key="3">
    <source>
        <dbReference type="ARBA" id="ARBA00022679"/>
    </source>
</evidence>
<evidence type="ECO:0000259" key="8">
    <source>
        <dbReference type="Pfam" id="PF22691"/>
    </source>
</evidence>
<evidence type="ECO:0000259" key="7">
    <source>
        <dbReference type="Pfam" id="PF00108"/>
    </source>
</evidence>
<dbReference type="InterPro" id="IPR016039">
    <property type="entry name" value="Thiolase-like"/>
</dbReference>
<dbReference type="InterPro" id="IPR055140">
    <property type="entry name" value="Thiolase_C_2"/>
</dbReference>
<dbReference type="AlphaFoldDB" id="A0A4Y6PY71"/>
<evidence type="ECO:0000313" key="9">
    <source>
        <dbReference type="EMBL" id="QDG53272.1"/>
    </source>
</evidence>
<dbReference type="Gene3D" id="3.40.47.10">
    <property type="match status" value="1"/>
</dbReference>
<reference evidence="9 10" key="1">
    <citation type="submission" date="2019-06" db="EMBL/GenBank/DDBJ databases">
        <title>Persicimonas caeni gen. nov., sp. nov., a predatory bacterium isolated from solar saltern.</title>
        <authorList>
            <person name="Wang S."/>
        </authorList>
    </citation>
    <scope>NUCLEOTIDE SEQUENCE [LARGE SCALE GENOMIC DNA]</scope>
    <source>
        <strain evidence="9 10">YN101</strain>
    </source>
</reference>
<accession>A0A4Y6PY71</accession>
<name>A0A4Y6PY71_PERCE</name>
<dbReference type="Pfam" id="PF22691">
    <property type="entry name" value="Thiolase_C_1"/>
    <property type="match status" value="1"/>
</dbReference>
<evidence type="ECO:0000256" key="4">
    <source>
        <dbReference type="ARBA" id="ARBA00023055"/>
    </source>
</evidence>
<feature type="domain" description="Thiolase C-terminal" evidence="8">
    <location>
        <begin position="276"/>
        <end position="408"/>
    </location>
</feature>
<dbReference type="PANTHER" id="PTHR42870:SF1">
    <property type="entry name" value="NON-SPECIFIC LIPID-TRANSFER PROTEIN-LIKE 2"/>
    <property type="match status" value="1"/>
</dbReference>
<evidence type="ECO:0000256" key="6">
    <source>
        <dbReference type="ARBA" id="ARBA00032316"/>
    </source>
</evidence>
<dbReference type="PIRSF" id="PIRSF000429">
    <property type="entry name" value="Ac-CoA_Ac_transf"/>
    <property type="match status" value="1"/>
</dbReference>
<dbReference type="InterPro" id="IPR002155">
    <property type="entry name" value="Thiolase"/>
</dbReference>
<dbReference type="EC" id="2.3.1.176" evidence="1"/>
<dbReference type="PROSITE" id="PS00737">
    <property type="entry name" value="THIOLASE_2"/>
    <property type="match status" value="1"/>
</dbReference>
<dbReference type="CDD" id="cd00829">
    <property type="entry name" value="SCP-x_thiolase"/>
    <property type="match status" value="1"/>
</dbReference>
<gene>
    <name evidence="9" type="ORF">FIV42_21750</name>
</gene>
<keyword evidence="10" id="KW-1185">Reference proteome</keyword>
<keyword evidence="4" id="KW-0445">Lipid transport</keyword>
<keyword evidence="3" id="KW-0808">Transferase</keyword>
<evidence type="ECO:0000256" key="5">
    <source>
        <dbReference type="ARBA" id="ARBA00023121"/>
    </source>
</evidence>
<feature type="domain" description="Thiolase N-terminal" evidence="7">
    <location>
        <begin position="36"/>
        <end position="255"/>
    </location>
</feature>
<sequence>MKFRRKIYVVGGDLTTFIGKHHPDFIWKKHPDFGKKENPTLEELLTQAINGAFEKTGVDPEAIERGFIGNFAGELFSNQGHMGALAVRANEKLHGKPFTRLEGACASGGLAVAAGIDALNAGHDVVMAAGSEVQTTCSAREGAGYLARASHWETERDIDDFTFPAMFARRAKHYKEKYGVTDEDIAHVTVKAYKNANKNPYAHMRSIEMDLESAANAGDRNPQFLRNEELKPHLKVSDCSQVSDGAAAIILATEEGLEKLGIDKSDTIEVLAYAQATSPLGDVDDYTVLNNTMQAAQQVYEEAGLKPSDINVAEVHDCFAVTELLMYEALGFADPGKGAELAREGETGIEGSIPVNTGGGLLAFGHPVGATGVKQVLEIYRQMKGQCGDYQIPETPKYGLTANMGGDDRTTVAMAFENVE</sequence>
<dbReference type="GO" id="GO:0016747">
    <property type="term" value="F:acyltransferase activity, transferring groups other than amino-acyl groups"/>
    <property type="evidence" value="ECO:0007669"/>
    <property type="project" value="InterPro"/>
</dbReference>
<protein>
    <recommendedName>
        <fullName evidence="1">propanoyl-CoA C-acyltransferase</fullName>
        <ecNumber evidence="1">2.3.1.176</ecNumber>
    </recommendedName>
    <alternativeName>
        <fullName evidence="6">Propanoyl-CoA C-acyltransferase</fullName>
    </alternativeName>
</protein>
<dbReference type="SUPFAM" id="SSF53901">
    <property type="entry name" value="Thiolase-like"/>
    <property type="match status" value="1"/>
</dbReference>